<dbReference type="CDD" id="cd01392">
    <property type="entry name" value="HTH_LacI"/>
    <property type="match status" value="1"/>
</dbReference>
<evidence type="ECO:0000256" key="2">
    <source>
        <dbReference type="ARBA" id="ARBA00023015"/>
    </source>
</evidence>
<dbReference type="PROSITE" id="PS00356">
    <property type="entry name" value="HTH_LACI_1"/>
    <property type="match status" value="1"/>
</dbReference>
<sequence>MKKVTIKDVAKDAGVSVGTVSKVINNKGYVGKETLVKVMASIDRLGYSVNANARSLKSSKSNKVAVLISDISNFYLMSIAKEMEKTIRALGYHMILLSHNDDEQLELASLQIILEQQVDALVIIPTGGNGEMIGLIKRKGIPVISIDRKVDDVVTDLIMDDHYYGSFETIKYLHLLGHRRIGVIYGHRQNSIGRERYQGAIDAIKQLNMDEDSTLIKEANFKEEQAYRSTMELLLSPKPPTAIYSCNNTMTKGVLKAVREQGLRVAKDVSIIAFGDKAQWELITPALSLMAQPVKRIGIEASILLKNRLEAHEEFAEKQIIIKPELVPGNSCQTITIRS</sequence>
<keyword evidence="2" id="KW-0805">Transcription regulation</keyword>
<reference evidence="7" key="1">
    <citation type="submission" date="2020-06" db="EMBL/GenBank/DDBJ databases">
        <title>Insight into the genomes of haloalkaliphilic bacilli from Kenyan soda lakes.</title>
        <authorList>
            <person name="Mwirichia R."/>
            <person name="Villamizar G.C."/>
            <person name="Poehlein A."/>
            <person name="Mugweru J."/>
            <person name="Kipnyargis A."/>
            <person name="Kiplimo D."/>
            <person name="Orwa P."/>
            <person name="Daniel R."/>
        </authorList>
    </citation>
    <scope>NUCLEOTIDE SEQUENCE</scope>
    <source>
        <strain evidence="7">B1096_S55</strain>
    </source>
</reference>
<evidence type="ECO:0000259" key="5">
    <source>
        <dbReference type="PROSITE" id="PS50932"/>
    </source>
</evidence>
<dbReference type="InterPro" id="IPR000843">
    <property type="entry name" value="HTH_LacI"/>
</dbReference>
<accession>A0A9Q4B2U0</accession>
<keyword evidence="4" id="KW-0804">Transcription</keyword>
<feature type="domain" description="HTH cro/C1-type" evidence="6">
    <location>
        <begin position="2"/>
        <end position="48"/>
    </location>
</feature>
<feature type="domain" description="HTH lacI-type" evidence="5">
    <location>
        <begin position="4"/>
        <end position="58"/>
    </location>
</feature>
<dbReference type="InterPro" id="IPR046335">
    <property type="entry name" value="LacI/GalR-like_sensor"/>
</dbReference>
<dbReference type="SUPFAM" id="SSF47413">
    <property type="entry name" value="lambda repressor-like DNA-binding domains"/>
    <property type="match status" value="1"/>
</dbReference>
<dbReference type="Pfam" id="PF00356">
    <property type="entry name" value="LacI"/>
    <property type="match status" value="1"/>
</dbReference>
<dbReference type="PRINTS" id="PR00036">
    <property type="entry name" value="HTHLACI"/>
</dbReference>
<dbReference type="PROSITE" id="PS50943">
    <property type="entry name" value="HTH_CROC1"/>
    <property type="match status" value="1"/>
</dbReference>
<evidence type="ECO:0000313" key="8">
    <source>
        <dbReference type="Proteomes" id="UP001057753"/>
    </source>
</evidence>
<dbReference type="Pfam" id="PF13377">
    <property type="entry name" value="Peripla_BP_3"/>
    <property type="match status" value="1"/>
</dbReference>
<keyword evidence="1" id="KW-0678">Repressor</keyword>
<dbReference type="InterPro" id="IPR028082">
    <property type="entry name" value="Peripla_BP_I"/>
</dbReference>
<evidence type="ECO:0000256" key="4">
    <source>
        <dbReference type="ARBA" id="ARBA00023163"/>
    </source>
</evidence>
<evidence type="ECO:0000256" key="3">
    <source>
        <dbReference type="ARBA" id="ARBA00023125"/>
    </source>
</evidence>
<evidence type="ECO:0000259" key="6">
    <source>
        <dbReference type="PROSITE" id="PS50943"/>
    </source>
</evidence>
<protein>
    <submittedName>
        <fullName evidence="7">LacI family DNA-binding transcriptional regulator</fullName>
    </submittedName>
</protein>
<proteinExistence type="predicted"/>
<comment type="caution">
    <text evidence="7">The sequence shown here is derived from an EMBL/GenBank/DDBJ whole genome shotgun (WGS) entry which is preliminary data.</text>
</comment>
<dbReference type="AlphaFoldDB" id="A0A9Q4B2U0"/>
<evidence type="ECO:0000256" key="1">
    <source>
        <dbReference type="ARBA" id="ARBA00022491"/>
    </source>
</evidence>
<dbReference type="PANTHER" id="PTHR30146:SF148">
    <property type="entry name" value="HTH-TYPE TRANSCRIPTIONAL REPRESSOR PURR-RELATED"/>
    <property type="match status" value="1"/>
</dbReference>
<dbReference type="SUPFAM" id="SSF53822">
    <property type="entry name" value="Periplasmic binding protein-like I"/>
    <property type="match status" value="1"/>
</dbReference>
<keyword evidence="8" id="KW-1185">Reference proteome</keyword>
<dbReference type="CDD" id="cd06267">
    <property type="entry name" value="PBP1_LacI_sugar_binding-like"/>
    <property type="match status" value="1"/>
</dbReference>
<dbReference type="GO" id="GO:0003700">
    <property type="term" value="F:DNA-binding transcription factor activity"/>
    <property type="evidence" value="ECO:0007669"/>
    <property type="project" value="TreeGrafter"/>
</dbReference>
<keyword evidence="3 7" id="KW-0238">DNA-binding</keyword>
<dbReference type="InterPro" id="IPR001387">
    <property type="entry name" value="Cro/C1-type_HTH"/>
</dbReference>
<organism evidence="7 8">
    <name type="scientific">Salipaludibacillus agaradhaerens</name>
    <name type="common">Bacillus agaradhaerens</name>
    <dbReference type="NCBI Taxonomy" id="76935"/>
    <lineage>
        <taxon>Bacteria</taxon>
        <taxon>Bacillati</taxon>
        <taxon>Bacillota</taxon>
        <taxon>Bacilli</taxon>
        <taxon>Bacillales</taxon>
        <taxon>Bacillaceae</taxon>
    </lineage>
</organism>
<dbReference type="Gene3D" id="3.40.50.2300">
    <property type="match status" value="2"/>
</dbReference>
<gene>
    <name evidence="7" type="ORF">HXA33_11070</name>
</gene>
<dbReference type="InterPro" id="IPR010982">
    <property type="entry name" value="Lambda_DNA-bd_dom_sf"/>
</dbReference>
<evidence type="ECO:0000313" key="7">
    <source>
        <dbReference type="EMBL" id="MCR6097100.1"/>
    </source>
</evidence>
<name>A0A9Q4B2U0_SALAG</name>
<dbReference type="SMART" id="SM00354">
    <property type="entry name" value="HTH_LACI"/>
    <property type="match status" value="1"/>
</dbReference>
<dbReference type="Gene3D" id="1.10.260.40">
    <property type="entry name" value="lambda repressor-like DNA-binding domains"/>
    <property type="match status" value="1"/>
</dbReference>
<dbReference type="RefSeq" id="WP_257821540.1">
    <property type="nucleotide sequence ID" value="NZ_JABXYM010000001.1"/>
</dbReference>
<dbReference type="PROSITE" id="PS50932">
    <property type="entry name" value="HTH_LACI_2"/>
    <property type="match status" value="1"/>
</dbReference>
<dbReference type="PANTHER" id="PTHR30146">
    <property type="entry name" value="LACI-RELATED TRANSCRIPTIONAL REPRESSOR"/>
    <property type="match status" value="1"/>
</dbReference>
<dbReference type="EMBL" id="JABXYM010000001">
    <property type="protein sequence ID" value="MCR6097100.1"/>
    <property type="molecule type" value="Genomic_DNA"/>
</dbReference>
<dbReference type="GO" id="GO:0000976">
    <property type="term" value="F:transcription cis-regulatory region binding"/>
    <property type="evidence" value="ECO:0007669"/>
    <property type="project" value="TreeGrafter"/>
</dbReference>
<dbReference type="Proteomes" id="UP001057753">
    <property type="component" value="Unassembled WGS sequence"/>
</dbReference>